<evidence type="ECO:0000313" key="2">
    <source>
        <dbReference type="EMBL" id="KAF5362696.1"/>
    </source>
</evidence>
<evidence type="ECO:0000313" key="3">
    <source>
        <dbReference type="Proteomes" id="UP000559256"/>
    </source>
</evidence>
<proteinExistence type="predicted"/>
<feature type="region of interest" description="Disordered" evidence="1">
    <location>
        <begin position="1"/>
        <end position="73"/>
    </location>
</feature>
<feature type="compositionally biased region" description="Basic and acidic residues" evidence="1">
    <location>
        <begin position="7"/>
        <end position="23"/>
    </location>
</feature>
<evidence type="ECO:0000256" key="1">
    <source>
        <dbReference type="SAM" id="MobiDB-lite"/>
    </source>
</evidence>
<name>A0A8H5GD99_9AGAR</name>
<dbReference type="PANTHER" id="PTHR34776">
    <property type="entry name" value="F17F16.3 PROTEIN"/>
    <property type="match status" value="1"/>
</dbReference>
<feature type="compositionally biased region" description="Basic and acidic residues" evidence="1">
    <location>
        <begin position="39"/>
        <end position="53"/>
    </location>
</feature>
<organism evidence="2 3">
    <name type="scientific">Tetrapyrgos nigripes</name>
    <dbReference type="NCBI Taxonomy" id="182062"/>
    <lineage>
        <taxon>Eukaryota</taxon>
        <taxon>Fungi</taxon>
        <taxon>Dikarya</taxon>
        <taxon>Basidiomycota</taxon>
        <taxon>Agaricomycotina</taxon>
        <taxon>Agaricomycetes</taxon>
        <taxon>Agaricomycetidae</taxon>
        <taxon>Agaricales</taxon>
        <taxon>Marasmiineae</taxon>
        <taxon>Marasmiaceae</taxon>
        <taxon>Tetrapyrgos</taxon>
    </lineage>
</organism>
<dbReference type="PANTHER" id="PTHR34776:SF1">
    <property type="entry name" value="F17F16.3 PROTEIN"/>
    <property type="match status" value="1"/>
</dbReference>
<reference evidence="2 3" key="1">
    <citation type="journal article" date="2020" name="ISME J.">
        <title>Uncovering the hidden diversity of litter-decomposition mechanisms in mushroom-forming fungi.</title>
        <authorList>
            <person name="Floudas D."/>
            <person name="Bentzer J."/>
            <person name="Ahren D."/>
            <person name="Johansson T."/>
            <person name="Persson P."/>
            <person name="Tunlid A."/>
        </authorList>
    </citation>
    <scope>NUCLEOTIDE SEQUENCE [LARGE SCALE GENOMIC DNA]</scope>
    <source>
        <strain evidence="2 3">CBS 291.85</strain>
    </source>
</reference>
<accession>A0A8H5GD99</accession>
<dbReference type="EMBL" id="JAACJM010000037">
    <property type="protein sequence ID" value="KAF5362696.1"/>
    <property type="molecule type" value="Genomic_DNA"/>
</dbReference>
<keyword evidence="3" id="KW-1185">Reference proteome</keyword>
<comment type="caution">
    <text evidence="2">The sequence shown here is derived from an EMBL/GenBank/DDBJ whole genome shotgun (WGS) entry which is preliminary data.</text>
</comment>
<sequence length="414" mass="45151">MPTTRSQAHEAENHISDVKKVSDAKPPAKRQVSQTAPDDLPKKRTKQTKESTEVRSSTTQSHEDFKPGTGQLYSKDNGVLLTVRTGTIERGHIYFFYRLKVQHEKAGSLEDIKNLHMLLVPRPPAFAVSGSSYNKTFNLKEDPESTEFNESSVLAPSGDAVPAPAETTKKKKYRLITVGKKKLPDPGQGGTGRGRKETFWATVTKVGEDLDALEKGLDEMTYETKTRGTRHEEPARLVARGGYAIVNNVPSVPSKRETHLGYHISHPPPSEMGDVQASLGIYSASSFILQVKNPLAPSSGPGTGFAAGKGADYPEWIIQNVFGKGGQKGREDYGLRFASCETTELLDYERAQLLLIAARGGDKGLEQSLGDGRGDALTEAESKEGSQESADQVLKELGLDKESFTAEVLHGEWI</sequence>
<protein>
    <submittedName>
        <fullName evidence="2">Uncharacterized protein</fullName>
    </submittedName>
</protein>
<dbReference type="OrthoDB" id="1028014at2759"/>
<dbReference type="Proteomes" id="UP000559256">
    <property type="component" value="Unassembled WGS sequence"/>
</dbReference>
<dbReference type="AlphaFoldDB" id="A0A8H5GD99"/>
<feature type="compositionally biased region" description="Basic and acidic residues" evidence="1">
    <location>
        <begin position="372"/>
        <end position="386"/>
    </location>
</feature>
<feature type="region of interest" description="Disordered" evidence="1">
    <location>
        <begin position="366"/>
        <end position="390"/>
    </location>
</feature>
<gene>
    <name evidence="2" type="ORF">D9758_011745</name>
</gene>